<keyword evidence="8" id="KW-0805">Transcription regulation</keyword>
<dbReference type="RefSeq" id="XP_022246271.1">
    <property type="nucleotide sequence ID" value="XM_022390563.1"/>
</dbReference>
<keyword evidence="11" id="KW-0539">Nucleus</keyword>
<sequence>MPRRKQDRPLRMKWEDGGGQKLEIAGGESPSSGCNGQDAVYDLSEQSETNNQSTHSNDVTPSPMELGRSTPIELNGNETGSVVYSSKESSLDSTSGCQSRCFTLDGNYLVTGPMAKDLPLDFSLRSQNQSSTLSLNLSPCSLLNGVPSESQNEPLDLSVPNRRKSTENCFQELKLARVETPSPINTSATSYSSLNFSSDHISWNENISYLEGSKAPRVNSRTSHSPVPKPHLQTSSAQSQLLSPSFNTSNMANALDKMNALCHTVTKMQGIRTGSRHNPWKNQWINKIVEPVKEVFTCVWCRDPFKSLSEMAVHMQQSPKCGMAPVPSISPNTNIFGDSPSSVAKCSTSSTDNSLVIKESMPLPRKLVRGQDVWLGKGAEQTRQILKCMWCGQSFKTLADMTNHMRVTQHYNNIISQEQIISWKVPVDKVTSQSQLNAVLTCKVCNQVFGSLKELSYHMMKNTHYKEHILRSVTEDGVRRKQTRERRKKSLPVKKLLQLERMEMNKMNVSKEQNEQSKSKSENVSGMITCEECAEKVEAKDFVTHIKNCAQSPRSHHILKNALTAMVSENEVVKESKSDYAIKVQSNDATPKEEMSRFIKSPTCENSENSTSKEEDLENSLNNKTCKKSEPTSVLNAIEKLIEKSFDNRSVFSKTGYTGILQRLGIDVEAYPPCHPPEKSGQNSTFKSRVSCTATSSTGTTVKKTANINLCSISSEFAYNHNVVNNNVQKSSFSINKERGILNKKSEPSSDNTQHTSSLSSTSEPKNDSSTLKSSNSELTPYQNTFSEEFVEEENHNICYTRGQTESPVTNHTDDSFDVYSEVDQSNTISNAYKTVENVSKISRSQCQMNAIMCRSEAEPTNISFQDKGKSSPSLSDTSKLSLVNLNPKSEKNNSQHSNDVEKSATGHPLRELQKLLDKTHDNVSRSGIQSPPGSILAFSWACNDAKTSDSLMKCAFCDTHFISKGAYRHHLSKIHFVKDANIPDVSGGKVPSELISVTKESPPPSMIPEEESPHSKFLKYTELAKQLSSKYM</sequence>
<evidence type="ECO:0000256" key="1">
    <source>
        <dbReference type="ARBA" id="ARBA00007158"/>
    </source>
</evidence>
<accession>A0ABM1SRL5</accession>
<keyword evidence="10" id="KW-0804">Transcription</keyword>
<gene>
    <name evidence="16" type="primary">LOC106462916</name>
</gene>
<feature type="region of interest" description="Disordered" evidence="13">
    <location>
        <begin position="741"/>
        <end position="781"/>
    </location>
</feature>
<evidence type="ECO:0000256" key="3">
    <source>
        <dbReference type="ARBA" id="ARBA00022491"/>
    </source>
</evidence>
<dbReference type="PANTHER" id="PTHR12487:SF7">
    <property type="entry name" value="PROTEIN TEASHIRT-RELATED"/>
    <property type="match status" value="1"/>
</dbReference>
<feature type="region of interest" description="Disordered" evidence="13">
    <location>
        <begin position="887"/>
        <end position="907"/>
    </location>
</feature>
<dbReference type="Gene3D" id="3.30.160.60">
    <property type="entry name" value="Classic Zinc Finger"/>
    <property type="match status" value="1"/>
</dbReference>
<dbReference type="PROSITE" id="PS00028">
    <property type="entry name" value="ZINC_FINGER_C2H2_1"/>
    <property type="match status" value="3"/>
</dbReference>
<comment type="similarity">
    <text evidence="1">Belongs to the teashirt C2H2-type zinc-finger protein family.</text>
</comment>
<feature type="domain" description="C2H2-type" evidence="14">
    <location>
        <begin position="386"/>
        <end position="410"/>
    </location>
</feature>
<keyword evidence="6 12" id="KW-0863">Zinc-finger</keyword>
<feature type="region of interest" description="Disordered" evidence="13">
    <location>
        <begin position="592"/>
        <end position="624"/>
    </location>
</feature>
<dbReference type="PROSITE" id="PS50157">
    <property type="entry name" value="ZINC_FINGER_C2H2_2"/>
    <property type="match status" value="2"/>
</dbReference>
<dbReference type="PANTHER" id="PTHR12487">
    <property type="entry name" value="TEASHIRT-RELATED"/>
    <property type="match status" value="1"/>
</dbReference>
<evidence type="ECO:0000256" key="6">
    <source>
        <dbReference type="ARBA" id="ARBA00022771"/>
    </source>
</evidence>
<keyword evidence="4" id="KW-0479">Metal-binding</keyword>
<evidence type="ECO:0000256" key="12">
    <source>
        <dbReference type="PROSITE-ProRule" id="PRU00042"/>
    </source>
</evidence>
<evidence type="ECO:0000256" key="8">
    <source>
        <dbReference type="ARBA" id="ARBA00023015"/>
    </source>
</evidence>
<proteinExistence type="inferred from homology"/>
<dbReference type="Pfam" id="PF12756">
    <property type="entry name" value="zf-C2H2_2"/>
    <property type="match status" value="1"/>
</dbReference>
<dbReference type="GeneID" id="106462916"/>
<keyword evidence="7" id="KW-0862">Zinc</keyword>
<name>A0ABM1SRL5_LIMPO</name>
<keyword evidence="15" id="KW-1185">Reference proteome</keyword>
<evidence type="ECO:0000256" key="7">
    <source>
        <dbReference type="ARBA" id="ARBA00022833"/>
    </source>
</evidence>
<evidence type="ECO:0000256" key="11">
    <source>
        <dbReference type="ARBA" id="ARBA00023242"/>
    </source>
</evidence>
<dbReference type="Proteomes" id="UP000694941">
    <property type="component" value="Unplaced"/>
</dbReference>
<feature type="region of interest" description="Disordered" evidence="13">
    <location>
        <begin position="1"/>
        <end position="76"/>
    </location>
</feature>
<evidence type="ECO:0000256" key="9">
    <source>
        <dbReference type="ARBA" id="ARBA00023125"/>
    </source>
</evidence>
<evidence type="ECO:0000259" key="14">
    <source>
        <dbReference type="PROSITE" id="PS50157"/>
    </source>
</evidence>
<dbReference type="InterPro" id="IPR041661">
    <property type="entry name" value="ZN622/Rei1/Reh1_Znf-C2H2"/>
</dbReference>
<evidence type="ECO:0000313" key="16">
    <source>
        <dbReference type="RefSeq" id="XP_022246271.1"/>
    </source>
</evidence>
<organism evidence="15 16">
    <name type="scientific">Limulus polyphemus</name>
    <name type="common">Atlantic horseshoe crab</name>
    <dbReference type="NCBI Taxonomy" id="6850"/>
    <lineage>
        <taxon>Eukaryota</taxon>
        <taxon>Metazoa</taxon>
        <taxon>Ecdysozoa</taxon>
        <taxon>Arthropoda</taxon>
        <taxon>Chelicerata</taxon>
        <taxon>Merostomata</taxon>
        <taxon>Xiphosura</taxon>
        <taxon>Limulidae</taxon>
        <taxon>Limulus</taxon>
    </lineage>
</organism>
<feature type="region of interest" description="Disordered" evidence="13">
    <location>
        <begin position="214"/>
        <end position="244"/>
    </location>
</feature>
<evidence type="ECO:0000256" key="4">
    <source>
        <dbReference type="ARBA" id="ARBA00022723"/>
    </source>
</evidence>
<evidence type="ECO:0000256" key="10">
    <source>
        <dbReference type="ARBA" id="ARBA00023163"/>
    </source>
</evidence>
<feature type="domain" description="C2H2-type" evidence="14">
    <location>
        <begin position="440"/>
        <end position="469"/>
    </location>
</feature>
<feature type="compositionally biased region" description="Basic and acidic residues" evidence="13">
    <location>
        <begin position="889"/>
        <end position="907"/>
    </location>
</feature>
<feature type="compositionally biased region" description="Polar residues" evidence="13">
    <location>
        <begin position="749"/>
        <end position="781"/>
    </location>
</feature>
<dbReference type="InterPro" id="IPR027008">
    <property type="entry name" value="Teashirt_fam"/>
</dbReference>
<evidence type="ECO:0000256" key="13">
    <source>
        <dbReference type="SAM" id="MobiDB-lite"/>
    </source>
</evidence>
<reference evidence="16" key="1">
    <citation type="submission" date="2025-08" db="UniProtKB">
        <authorList>
            <consortium name="RefSeq"/>
        </authorList>
    </citation>
    <scope>IDENTIFICATION</scope>
    <source>
        <tissue evidence="16">Muscle</tissue>
    </source>
</reference>
<dbReference type="InterPro" id="IPR013087">
    <property type="entry name" value="Znf_C2H2_type"/>
</dbReference>
<keyword evidence="9" id="KW-0238">DNA-binding</keyword>
<evidence type="ECO:0000256" key="2">
    <source>
        <dbReference type="ARBA" id="ARBA00022473"/>
    </source>
</evidence>
<keyword evidence="5" id="KW-0677">Repeat</keyword>
<keyword evidence="2" id="KW-0217">Developmental protein</keyword>
<feature type="compositionally biased region" description="Polar residues" evidence="13">
    <location>
        <begin position="44"/>
        <end position="60"/>
    </location>
</feature>
<evidence type="ECO:0000313" key="15">
    <source>
        <dbReference type="Proteomes" id="UP000694941"/>
    </source>
</evidence>
<feature type="compositionally biased region" description="Low complexity" evidence="13">
    <location>
        <begin position="232"/>
        <end position="244"/>
    </location>
</feature>
<feature type="compositionally biased region" description="Basic and acidic residues" evidence="13">
    <location>
        <begin position="7"/>
        <end position="18"/>
    </location>
</feature>
<evidence type="ECO:0000256" key="5">
    <source>
        <dbReference type="ARBA" id="ARBA00022737"/>
    </source>
</evidence>
<dbReference type="SMART" id="SM00355">
    <property type="entry name" value="ZnF_C2H2"/>
    <property type="match status" value="4"/>
</dbReference>
<keyword evidence="3" id="KW-0678">Repressor</keyword>
<protein>
    <submittedName>
        <fullName evidence="16">Protein tiptop-like</fullName>
    </submittedName>
</protein>